<name>A0ABU6GAC6_9BACL</name>
<proteinExistence type="predicted"/>
<protein>
    <submittedName>
        <fullName evidence="1">Uncharacterized protein</fullName>
    </submittedName>
</protein>
<gene>
    <name evidence="1" type="ORF">P4I72_29055</name>
</gene>
<accession>A0ABU6GAC6</accession>
<dbReference type="Proteomes" id="UP001338137">
    <property type="component" value="Unassembled WGS sequence"/>
</dbReference>
<dbReference type="EMBL" id="JARLKY010000087">
    <property type="protein sequence ID" value="MEC0231153.1"/>
    <property type="molecule type" value="Genomic_DNA"/>
</dbReference>
<keyword evidence="2" id="KW-1185">Reference proteome</keyword>
<organism evidence="1 2">
    <name type="scientific">Paenibacillus alba</name>
    <dbReference type="NCBI Taxonomy" id="1197127"/>
    <lineage>
        <taxon>Bacteria</taxon>
        <taxon>Bacillati</taxon>
        <taxon>Bacillota</taxon>
        <taxon>Bacilli</taxon>
        <taxon>Bacillales</taxon>
        <taxon>Paenibacillaceae</taxon>
        <taxon>Paenibacillus</taxon>
    </lineage>
</organism>
<evidence type="ECO:0000313" key="2">
    <source>
        <dbReference type="Proteomes" id="UP001338137"/>
    </source>
</evidence>
<sequence>MLESQLSRQKIEDYLNTMTTVDTTDPALSLLNRFIKDLKIKIEFGHFEPEEEDTSNTVWEEMI</sequence>
<reference evidence="1 2" key="1">
    <citation type="submission" date="2023-03" db="EMBL/GenBank/DDBJ databases">
        <title>Bacillus Genome Sequencing.</title>
        <authorList>
            <person name="Dunlap C."/>
        </authorList>
    </citation>
    <scope>NUCLEOTIDE SEQUENCE [LARGE SCALE GENOMIC DNA]</scope>
    <source>
        <strain evidence="1 2">BD-533</strain>
    </source>
</reference>
<evidence type="ECO:0000313" key="1">
    <source>
        <dbReference type="EMBL" id="MEC0231153.1"/>
    </source>
</evidence>
<comment type="caution">
    <text evidence="1">The sequence shown here is derived from an EMBL/GenBank/DDBJ whole genome shotgun (WGS) entry which is preliminary data.</text>
</comment>
<dbReference type="RefSeq" id="WP_326075088.1">
    <property type="nucleotide sequence ID" value="NZ_JARLKY010000087.1"/>
</dbReference>